<dbReference type="CDD" id="cd02947">
    <property type="entry name" value="TRX_family"/>
    <property type="match status" value="1"/>
</dbReference>
<gene>
    <name evidence="2" type="ORF">ACFO4L_04530</name>
</gene>
<evidence type="ECO:0000313" key="3">
    <source>
        <dbReference type="Proteomes" id="UP001595896"/>
    </source>
</evidence>
<evidence type="ECO:0000313" key="2">
    <source>
        <dbReference type="EMBL" id="MFC4735846.1"/>
    </source>
</evidence>
<dbReference type="Gene3D" id="3.40.30.10">
    <property type="entry name" value="Glutaredoxin"/>
    <property type="match status" value="1"/>
</dbReference>
<protein>
    <submittedName>
        <fullName evidence="2">Thioredoxin family protein</fullName>
    </submittedName>
</protein>
<comment type="caution">
    <text evidence="2">The sequence shown here is derived from an EMBL/GenBank/DDBJ whole genome shotgun (WGS) entry which is preliminary data.</text>
</comment>
<name>A0ABV9NSH5_9BACI</name>
<proteinExistence type="predicted"/>
<sequence>MTEFTYFYTPVCGTCKLAERFVDIAEQLPGTEKVSRLDINEHPDLAQKWQITSVPCLMKVIDGQPEDRMYAFRDVPRVVQFIQKSKGEHS</sequence>
<dbReference type="SUPFAM" id="SSF52833">
    <property type="entry name" value="Thioredoxin-like"/>
    <property type="match status" value="1"/>
</dbReference>
<organism evidence="2 3">
    <name type="scientific">Bacillus daqingensis</name>
    <dbReference type="NCBI Taxonomy" id="872396"/>
    <lineage>
        <taxon>Bacteria</taxon>
        <taxon>Bacillati</taxon>
        <taxon>Bacillota</taxon>
        <taxon>Bacilli</taxon>
        <taxon>Bacillales</taxon>
        <taxon>Bacillaceae</taxon>
        <taxon>Bacillus</taxon>
    </lineage>
</organism>
<dbReference type="Proteomes" id="UP001595896">
    <property type="component" value="Unassembled WGS sequence"/>
</dbReference>
<feature type="domain" description="Thioredoxin" evidence="1">
    <location>
        <begin position="6"/>
        <end position="83"/>
    </location>
</feature>
<accession>A0ABV9NSH5</accession>
<dbReference type="EMBL" id="JBHSGK010000003">
    <property type="protein sequence ID" value="MFC4735846.1"/>
    <property type="molecule type" value="Genomic_DNA"/>
</dbReference>
<reference evidence="3" key="1">
    <citation type="journal article" date="2019" name="Int. J. Syst. Evol. Microbiol.">
        <title>The Global Catalogue of Microorganisms (GCM) 10K type strain sequencing project: providing services to taxonomists for standard genome sequencing and annotation.</title>
        <authorList>
            <consortium name="The Broad Institute Genomics Platform"/>
            <consortium name="The Broad Institute Genome Sequencing Center for Infectious Disease"/>
            <person name="Wu L."/>
            <person name="Ma J."/>
        </authorList>
    </citation>
    <scope>NUCLEOTIDE SEQUENCE [LARGE SCALE GENOMIC DNA]</scope>
    <source>
        <strain evidence="3">JCM 12165</strain>
    </source>
</reference>
<dbReference type="RefSeq" id="WP_377908485.1">
    <property type="nucleotide sequence ID" value="NZ_JBHSGK010000003.1"/>
</dbReference>
<dbReference type="InterPro" id="IPR036249">
    <property type="entry name" value="Thioredoxin-like_sf"/>
</dbReference>
<dbReference type="Pfam" id="PF00085">
    <property type="entry name" value="Thioredoxin"/>
    <property type="match status" value="1"/>
</dbReference>
<evidence type="ECO:0000259" key="1">
    <source>
        <dbReference type="Pfam" id="PF00085"/>
    </source>
</evidence>
<dbReference type="InterPro" id="IPR013766">
    <property type="entry name" value="Thioredoxin_domain"/>
</dbReference>
<keyword evidence="3" id="KW-1185">Reference proteome</keyword>